<reference evidence="3" key="1">
    <citation type="submission" date="2024-07" db="EMBL/GenBank/DDBJ databases">
        <title>Two chromosome-level genome assemblies of Korean endemic species Abeliophyllum distichum and Forsythia ovata (Oleaceae).</title>
        <authorList>
            <person name="Jang H."/>
        </authorList>
    </citation>
    <scope>NUCLEOTIDE SEQUENCE [LARGE SCALE GENOMIC DNA]</scope>
</reference>
<protein>
    <submittedName>
        <fullName evidence="2">Terpenoid cyclases/protein prenyltransferase alpha-alpha toroid</fullName>
    </submittedName>
</protein>
<comment type="caution">
    <text evidence="2">The sequence shown here is derived from an EMBL/GenBank/DDBJ whole genome shotgun (WGS) entry which is preliminary data.</text>
</comment>
<evidence type="ECO:0000313" key="2">
    <source>
        <dbReference type="EMBL" id="KAL2529080.1"/>
    </source>
</evidence>
<keyword evidence="3" id="KW-1185">Reference proteome</keyword>
<dbReference type="AlphaFoldDB" id="A0ABD1UVJ4"/>
<dbReference type="InterPro" id="IPR036965">
    <property type="entry name" value="Terpene_synth_N_sf"/>
</dbReference>
<accession>A0ABD1UVJ4</accession>
<name>A0ABD1UVJ4_9LAMI</name>
<feature type="coiled-coil region" evidence="1">
    <location>
        <begin position="53"/>
        <end position="80"/>
    </location>
</feature>
<dbReference type="EMBL" id="JBFOLJ010000006">
    <property type="protein sequence ID" value="KAL2529080.1"/>
    <property type="molecule type" value="Genomic_DNA"/>
</dbReference>
<dbReference type="InterPro" id="IPR008930">
    <property type="entry name" value="Terpenoid_cyclase/PrenylTrfase"/>
</dbReference>
<proteinExistence type="predicted"/>
<dbReference type="SUPFAM" id="SSF48239">
    <property type="entry name" value="Terpenoid cyclases/Protein prenyltransferases"/>
    <property type="match status" value="1"/>
</dbReference>
<dbReference type="Proteomes" id="UP001604277">
    <property type="component" value="Unassembled WGS sequence"/>
</dbReference>
<sequence length="124" mass="14866">MICNSNWGIFKEIENEAILKWFQTMRPQRMQSILRASLRNYCMNLNYHEISTMQKKQDILAHEEQERQRLKEEVKKLLAATPDYSLHKLDLIDAIQRLGMKNLVRAYFKEAKWTFDGYVPTIEE</sequence>
<organism evidence="2 3">
    <name type="scientific">Forsythia ovata</name>
    <dbReference type="NCBI Taxonomy" id="205694"/>
    <lineage>
        <taxon>Eukaryota</taxon>
        <taxon>Viridiplantae</taxon>
        <taxon>Streptophyta</taxon>
        <taxon>Embryophyta</taxon>
        <taxon>Tracheophyta</taxon>
        <taxon>Spermatophyta</taxon>
        <taxon>Magnoliopsida</taxon>
        <taxon>eudicotyledons</taxon>
        <taxon>Gunneridae</taxon>
        <taxon>Pentapetalae</taxon>
        <taxon>asterids</taxon>
        <taxon>lamiids</taxon>
        <taxon>Lamiales</taxon>
        <taxon>Oleaceae</taxon>
        <taxon>Forsythieae</taxon>
        <taxon>Forsythia</taxon>
    </lineage>
</organism>
<evidence type="ECO:0000313" key="3">
    <source>
        <dbReference type="Proteomes" id="UP001604277"/>
    </source>
</evidence>
<dbReference type="Gene3D" id="1.50.10.130">
    <property type="entry name" value="Terpene synthase, N-terminal domain"/>
    <property type="match status" value="1"/>
</dbReference>
<keyword evidence="1" id="KW-0175">Coiled coil</keyword>
<evidence type="ECO:0000256" key="1">
    <source>
        <dbReference type="SAM" id="Coils"/>
    </source>
</evidence>
<gene>
    <name evidence="2" type="ORF">Fot_21681</name>
</gene>